<sequence length="54" mass="6210">MVVVVGVLIIINSLVIVETQQLEHRLLLKQVLSMVIKISTVYMSRSTNIWINSW</sequence>
<proteinExistence type="predicted"/>
<dbReference type="KEGG" id="naz:Aazo_5102"/>
<keyword evidence="2" id="KW-1185">Reference proteome</keyword>
<protein>
    <submittedName>
        <fullName evidence="1">Uncharacterized protein</fullName>
    </submittedName>
</protein>
<dbReference type="Proteomes" id="UP000001511">
    <property type="component" value="Chromosome"/>
</dbReference>
<dbReference type="EMBL" id="CP002059">
    <property type="protein sequence ID" value="ADI66184.1"/>
    <property type="molecule type" value="Genomic_DNA"/>
</dbReference>
<evidence type="ECO:0000313" key="2">
    <source>
        <dbReference type="Proteomes" id="UP000001511"/>
    </source>
</evidence>
<name>D7E014_NOSA0</name>
<gene>
    <name evidence="1" type="ordered locus">Aazo_5102</name>
</gene>
<organism evidence="1 2">
    <name type="scientific">Nostoc azollae (strain 0708)</name>
    <name type="common">Anabaena azollae (strain 0708)</name>
    <dbReference type="NCBI Taxonomy" id="551115"/>
    <lineage>
        <taxon>Bacteria</taxon>
        <taxon>Bacillati</taxon>
        <taxon>Cyanobacteriota</taxon>
        <taxon>Cyanophyceae</taxon>
        <taxon>Nostocales</taxon>
        <taxon>Nostocaceae</taxon>
        <taxon>Trichormus</taxon>
    </lineage>
</organism>
<reference evidence="1 2" key="1">
    <citation type="journal article" date="2010" name="PLoS ONE">
        <title>Genome erosion in a nitrogen-fixing vertically transmitted endosymbiotic multicellular cyanobacterium.</title>
        <authorList>
            <person name="Ran L."/>
            <person name="Larsson J."/>
            <person name="Vigil-Stenman T."/>
            <person name="Nylander J.A."/>
            <person name="Ininbergs K."/>
            <person name="Zheng W.W."/>
            <person name="Lapidus A."/>
            <person name="Lowry S."/>
            <person name="Haselkorn R."/>
            <person name="Bergman B."/>
        </authorList>
    </citation>
    <scope>NUCLEOTIDE SEQUENCE [LARGE SCALE GENOMIC DNA]</scope>
    <source>
        <strain evidence="1 2">0708</strain>
    </source>
</reference>
<dbReference type="HOGENOM" id="CLU_3045903_0_0_3"/>
<accession>D7E014</accession>
<evidence type="ECO:0000313" key="1">
    <source>
        <dbReference type="EMBL" id="ADI66184.1"/>
    </source>
</evidence>
<dbReference type="AlphaFoldDB" id="D7E014"/>